<protein>
    <submittedName>
        <fullName evidence="3">Uncharacterized protein</fullName>
    </submittedName>
</protein>
<feature type="chain" id="PRO_5036262179" evidence="2">
    <location>
        <begin position="25"/>
        <end position="226"/>
    </location>
</feature>
<evidence type="ECO:0000256" key="1">
    <source>
        <dbReference type="SAM" id="MobiDB-lite"/>
    </source>
</evidence>
<sequence length="226" mass="25000">MNLSVGVVAAFLICLISIMGSADSATLQKNPSFRNQAKVIAKKPSFVKPLERQLTSNVPTDPSETLNQVNEGVSQAPPVPLGVRIIQHVKELLQALNINIHNVANNLVLRIPVEIRQNIARGLGQIQTYLETIVARINEKKPHIIEQENSPALPAAETETSEITNEDEIDAPTETTTPNTAAVSDDEKEEEDEEEKVVVPQPKQLTKNQRRRLNRQQQRTQNSAQG</sequence>
<organism evidence="3">
    <name type="scientific">Cacopsylla melanoneura</name>
    <dbReference type="NCBI Taxonomy" id="428564"/>
    <lineage>
        <taxon>Eukaryota</taxon>
        <taxon>Metazoa</taxon>
        <taxon>Ecdysozoa</taxon>
        <taxon>Arthropoda</taxon>
        <taxon>Hexapoda</taxon>
        <taxon>Insecta</taxon>
        <taxon>Pterygota</taxon>
        <taxon>Neoptera</taxon>
        <taxon>Paraneoptera</taxon>
        <taxon>Hemiptera</taxon>
        <taxon>Sternorrhyncha</taxon>
        <taxon>Psylloidea</taxon>
        <taxon>Psyllidae</taxon>
        <taxon>Psyllinae</taxon>
        <taxon>Cacopsylla</taxon>
    </lineage>
</organism>
<accession>A0A8D8UB53</accession>
<dbReference type="AlphaFoldDB" id="A0A8D8UB53"/>
<proteinExistence type="predicted"/>
<feature type="compositionally biased region" description="Low complexity" evidence="1">
    <location>
        <begin position="215"/>
        <end position="226"/>
    </location>
</feature>
<evidence type="ECO:0000256" key="2">
    <source>
        <dbReference type="SAM" id="SignalP"/>
    </source>
</evidence>
<feature type="region of interest" description="Disordered" evidence="1">
    <location>
        <begin position="145"/>
        <end position="226"/>
    </location>
</feature>
<dbReference type="EMBL" id="HBUF01339918">
    <property type="protein sequence ID" value="CAG6701491.1"/>
    <property type="molecule type" value="Transcribed_RNA"/>
</dbReference>
<dbReference type="EMBL" id="HBUF01339919">
    <property type="protein sequence ID" value="CAG6701492.1"/>
    <property type="molecule type" value="Transcribed_RNA"/>
</dbReference>
<evidence type="ECO:0000313" key="3">
    <source>
        <dbReference type="EMBL" id="CAG6701491.1"/>
    </source>
</evidence>
<feature type="compositionally biased region" description="Low complexity" evidence="1">
    <location>
        <begin position="172"/>
        <end position="182"/>
    </location>
</feature>
<feature type="compositionally biased region" description="Acidic residues" evidence="1">
    <location>
        <begin position="184"/>
        <end position="195"/>
    </location>
</feature>
<name>A0A8D8UB53_9HEMI</name>
<reference evidence="3" key="1">
    <citation type="submission" date="2021-05" db="EMBL/GenBank/DDBJ databases">
        <authorList>
            <person name="Alioto T."/>
            <person name="Alioto T."/>
            <person name="Gomez Garrido J."/>
        </authorList>
    </citation>
    <scope>NUCLEOTIDE SEQUENCE</scope>
</reference>
<feature type="signal peptide" evidence="2">
    <location>
        <begin position="1"/>
        <end position="24"/>
    </location>
</feature>
<keyword evidence="2" id="KW-0732">Signal</keyword>